<comment type="caution">
    <text evidence="1">The sequence shown here is derived from an EMBL/GenBank/DDBJ whole genome shotgun (WGS) entry which is preliminary data.</text>
</comment>
<dbReference type="InterPro" id="IPR036785">
    <property type="entry name" value="YkyA-like_sf"/>
</dbReference>
<sequence length="221" mass="25928">MPIPRKSRLLFVMVIGMLLLSGCLNKQTPVEKIYDVLEKVVTSENGFEEQQEPLNELEKQEKEIYDKIIGLGMKEFDEIKKLSDEAIAIVDKRKEHIDKEQESIGASQKEFQAISPFIDEIEETASKEKAQELYDIMMQRYQLYDELYQYYSEGVLLDKELYTMFKKEDLELTELDAQITKINEVYAKILTANEKFNEKTKLYNETKLSFYKESGLKIDTK</sequence>
<dbReference type="InterPro" id="IPR019454">
    <property type="entry name" value="Lipoprot_YkyA-like"/>
</dbReference>
<dbReference type="EMBL" id="JBIACJ010000001">
    <property type="protein sequence ID" value="MFE8695353.1"/>
    <property type="molecule type" value="Genomic_DNA"/>
</dbReference>
<protein>
    <submittedName>
        <fullName evidence="1">YkyA family protein</fullName>
    </submittedName>
</protein>
<dbReference type="Proteomes" id="UP001601058">
    <property type="component" value="Unassembled WGS sequence"/>
</dbReference>
<dbReference type="Gene3D" id="1.20.120.570">
    <property type="entry name" value="YkyA-like"/>
    <property type="match status" value="1"/>
</dbReference>
<gene>
    <name evidence="1" type="ORF">ACFYKT_03150</name>
</gene>
<organism evidence="1 2">
    <name type="scientific">Cytobacillus mangrovibacter</name>
    <dbReference type="NCBI Taxonomy" id="3299024"/>
    <lineage>
        <taxon>Bacteria</taxon>
        <taxon>Bacillati</taxon>
        <taxon>Bacillota</taxon>
        <taxon>Bacilli</taxon>
        <taxon>Bacillales</taxon>
        <taxon>Bacillaceae</taxon>
        <taxon>Cytobacillus</taxon>
    </lineage>
</organism>
<evidence type="ECO:0000313" key="2">
    <source>
        <dbReference type="Proteomes" id="UP001601058"/>
    </source>
</evidence>
<accession>A0ABW6JU04</accession>
<dbReference type="PROSITE" id="PS51257">
    <property type="entry name" value="PROKAR_LIPOPROTEIN"/>
    <property type="match status" value="1"/>
</dbReference>
<reference evidence="1 2" key="1">
    <citation type="submission" date="2024-08" db="EMBL/GenBank/DDBJ databases">
        <title>Two novel Cytobacillus novel species.</title>
        <authorList>
            <person name="Liu G."/>
        </authorList>
    </citation>
    <scope>NUCLEOTIDE SEQUENCE [LARGE SCALE GENOMIC DNA]</scope>
    <source>
        <strain evidence="1 2">FJAT-53684</strain>
    </source>
</reference>
<evidence type="ECO:0000313" key="1">
    <source>
        <dbReference type="EMBL" id="MFE8695353.1"/>
    </source>
</evidence>
<dbReference type="RefSeq" id="WP_389215270.1">
    <property type="nucleotide sequence ID" value="NZ_JBIACJ010000001.1"/>
</dbReference>
<keyword evidence="2" id="KW-1185">Reference proteome</keyword>
<name>A0ABW6JU04_9BACI</name>
<dbReference type="SUPFAM" id="SSF140423">
    <property type="entry name" value="MW0975(SA0943)-like"/>
    <property type="match status" value="1"/>
</dbReference>
<proteinExistence type="predicted"/>
<dbReference type="Pfam" id="PF10368">
    <property type="entry name" value="YkyA"/>
    <property type="match status" value="1"/>
</dbReference>